<keyword evidence="2" id="KW-0812">Transmembrane</keyword>
<feature type="compositionally biased region" description="Low complexity" evidence="1">
    <location>
        <begin position="388"/>
        <end position="402"/>
    </location>
</feature>
<feature type="region of interest" description="Disordered" evidence="1">
    <location>
        <begin position="190"/>
        <end position="227"/>
    </location>
</feature>
<evidence type="ECO:0000313" key="5">
    <source>
        <dbReference type="Proteomes" id="UP001223978"/>
    </source>
</evidence>
<keyword evidence="3" id="KW-0732">Signal</keyword>
<accession>A0ABT6S3V7</accession>
<evidence type="ECO:0000256" key="1">
    <source>
        <dbReference type="SAM" id="MobiDB-lite"/>
    </source>
</evidence>
<feature type="chain" id="PRO_5046469476" description="Peptidase" evidence="3">
    <location>
        <begin position="35"/>
        <end position="470"/>
    </location>
</feature>
<feature type="compositionally biased region" description="Basic and acidic residues" evidence="1">
    <location>
        <begin position="446"/>
        <end position="459"/>
    </location>
</feature>
<gene>
    <name evidence="4" type="ORF">QIS96_02950</name>
</gene>
<comment type="caution">
    <text evidence="4">The sequence shown here is derived from an EMBL/GenBank/DDBJ whole genome shotgun (WGS) entry which is preliminary data.</text>
</comment>
<feature type="region of interest" description="Disordered" evidence="1">
    <location>
        <begin position="446"/>
        <end position="470"/>
    </location>
</feature>
<protein>
    <recommendedName>
        <fullName evidence="6">Peptidase</fullName>
    </recommendedName>
</protein>
<proteinExistence type="predicted"/>
<evidence type="ECO:0000256" key="3">
    <source>
        <dbReference type="SAM" id="SignalP"/>
    </source>
</evidence>
<reference evidence="4 5" key="1">
    <citation type="submission" date="2023-05" db="EMBL/GenBank/DDBJ databases">
        <title>Draft genome sequence of Streptomyces sp. B-S-A6 isolated from a cave soil in Thailand.</title>
        <authorList>
            <person name="Chamroensaksri N."/>
            <person name="Muangham S."/>
        </authorList>
    </citation>
    <scope>NUCLEOTIDE SEQUENCE [LARGE SCALE GENOMIC DNA]</scope>
    <source>
        <strain evidence="4 5">B-S-A6</strain>
    </source>
</reference>
<dbReference type="Proteomes" id="UP001223978">
    <property type="component" value="Unassembled WGS sequence"/>
</dbReference>
<organism evidence="4 5">
    <name type="scientific">Streptomyces cavernicola</name>
    <dbReference type="NCBI Taxonomy" id="3043613"/>
    <lineage>
        <taxon>Bacteria</taxon>
        <taxon>Bacillati</taxon>
        <taxon>Actinomycetota</taxon>
        <taxon>Actinomycetes</taxon>
        <taxon>Kitasatosporales</taxon>
        <taxon>Streptomycetaceae</taxon>
        <taxon>Streptomyces</taxon>
    </lineage>
</organism>
<feature type="region of interest" description="Disordered" evidence="1">
    <location>
        <begin position="376"/>
        <end position="402"/>
    </location>
</feature>
<dbReference type="EMBL" id="JASCIQ010000002">
    <property type="protein sequence ID" value="MDI3402783.1"/>
    <property type="molecule type" value="Genomic_DNA"/>
</dbReference>
<evidence type="ECO:0000256" key="2">
    <source>
        <dbReference type="SAM" id="Phobius"/>
    </source>
</evidence>
<feature type="compositionally biased region" description="Low complexity" evidence="1">
    <location>
        <begin position="191"/>
        <end position="205"/>
    </location>
</feature>
<keyword evidence="2" id="KW-1133">Transmembrane helix</keyword>
<feature type="transmembrane region" description="Helical" evidence="2">
    <location>
        <begin position="411"/>
        <end position="435"/>
    </location>
</feature>
<keyword evidence="5" id="KW-1185">Reference proteome</keyword>
<sequence>MERRGTGRWRKHGAAVCGAAVAGTALLSTAAAHAASAEDPSPYAFASDAERVQGAADRGGAQPLNSGSVYRSSIGAGQTLYYAVELDDESSAYASAVAVPRFGSAVAYGDRIAVTLQDAEGNTCGSEKASFGAADYAAPLAATAERLIDGGGTRCREAGTYYVVVQRGSGGESSRAAWDLELSLAAEPRLEGGAPSEAPAEAQDPVAPPPPTGAPEEAEGGTGFNDARLLGHGVWQDRIRPGQTRFYRVPVDWGQQLSAQVELEGAKSGGGGVLGSVPKALNVSVHNPARTTVTSVGESYRGEPVDTTLEPMAAVAYENRYAARPETKQVRFPGSYYVQVTLDPKLRQKYGDDGLALTLHLGVTGEPRTDVAYAGDPGPFQVGEGGTDAPTSGSGAADADSGVGSGLGRDVLTVLAVAGIGTGTVLVLVLMLWTLAARRLAARRAAKEETVPRAPKEEAAAGAYGAPRSR</sequence>
<name>A0ABT6S3V7_9ACTN</name>
<evidence type="ECO:0008006" key="6">
    <source>
        <dbReference type="Google" id="ProtNLM"/>
    </source>
</evidence>
<dbReference type="RefSeq" id="WP_282540723.1">
    <property type="nucleotide sequence ID" value="NZ_JASCIQ010000002.1"/>
</dbReference>
<feature type="signal peptide" evidence="3">
    <location>
        <begin position="1"/>
        <end position="34"/>
    </location>
</feature>
<evidence type="ECO:0000313" key="4">
    <source>
        <dbReference type="EMBL" id="MDI3402783.1"/>
    </source>
</evidence>
<keyword evidence="2" id="KW-0472">Membrane</keyword>